<dbReference type="SUPFAM" id="SSF81301">
    <property type="entry name" value="Nucleotidyltransferase"/>
    <property type="match status" value="1"/>
</dbReference>
<protein>
    <submittedName>
        <fullName evidence="1">Uncharacterized protein</fullName>
    </submittedName>
</protein>
<sequence>MAVLSARSLASILYYAKAFNFSQQDARMSSADFDQLTAAVSRLFEVLSRRQIPYLLVGGIAMRVHVEGRNTQDIDLIMRRSDLASLEQLIIADESRNFIRADYYGLQVDLLLTQNPLFKQVETQYKTQIQWGTQTIPCATPQGLVILKLYALPSLYRQGQFDRAALYETDILQLAYNYKINLEPAIRIVDPHLIETDRAEIRNIAADIERRIDRMRRSGQG</sequence>
<evidence type="ECO:0000313" key="1">
    <source>
        <dbReference type="EMBL" id="MBE9078665.1"/>
    </source>
</evidence>
<reference evidence="1" key="1">
    <citation type="submission" date="2020-10" db="EMBL/GenBank/DDBJ databases">
        <authorList>
            <person name="Castelo-Branco R."/>
            <person name="Eusebio N."/>
            <person name="Adriana R."/>
            <person name="Vieira A."/>
            <person name="Brugerolle De Fraissinette N."/>
            <person name="Rezende De Castro R."/>
            <person name="Schneider M.P."/>
            <person name="Vasconcelos V."/>
            <person name="Leao P.N."/>
        </authorList>
    </citation>
    <scope>NUCLEOTIDE SEQUENCE</scope>
    <source>
        <strain evidence="1">LEGE 07310</strain>
    </source>
</reference>
<proteinExistence type="predicted"/>
<dbReference type="RefSeq" id="WP_193908737.1">
    <property type="nucleotide sequence ID" value="NZ_JADEXG010000037.1"/>
</dbReference>
<dbReference type="Proteomes" id="UP000636505">
    <property type="component" value="Unassembled WGS sequence"/>
</dbReference>
<keyword evidence="2" id="KW-1185">Reference proteome</keyword>
<gene>
    <name evidence="1" type="ORF">IQ241_15415</name>
</gene>
<dbReference type="AlphaFoldDB" id="A0A8J7DNV2"/>
<dbReference type="Gene3D" id="3.30.460.40">
    <property type="match status" value="1"/>
</dbReference>
<organism evidence="1 2">
    <name type="scientific">Vasconcelosia minhoensis LEGE 07310</name>
    <dbReference type="NCBI Taxonomy" id="915328"/>
    <lineage>
        <taxon>Bacteria</taxon>
        <taxon>Bacillati</taxon>
        <taxon>Cyanobacteriota</taxon>
        <taxon>Cyanophyceae</taxon>
        <taxon>Nodosilineales</taxon>
        <taxon>Cymatolegaceae</taxon>
        <taxon>Vasconcelosia</taxon>
        <taxon>Vasconcelosia minhoensis</taxon>
    </lineage>
</organism>
<dbReference type="EMBL" id="JADEXG010000037">
    <property type="protein sequence ID" value="MBE9078665.1"/>
    <property type="molecule type" value="Genomic_DNA"/>
</dbReference>
<name>A0A8J7DNV2_9CYAN</name>
<dbReference type="InterPro" id="IPR043519">
    <property type="entry name" value="NT_sf"/>
</dbReference>
<comment type="caution">
    <text evidence="1">The sequence shown here is derived from an EMBL/GenBank/DDBJ whole genome shotgun (WGS) entry which is preliminary data.</text>
</comment>
<accession>A0A8J7DNV2</accession>
<evidence type="ECO:0000313" key="2">
    <source>
        <dbReference type="Proteomes" id="UP000636505"/>
    </source>
</evidence>